<protein>
    <submittedName>
        <fullName evidence="5">Putative two-component system response regulator</fullName>
    </submittedName>
</protein>
<feature type="modified residue" description="4-aspartylphosphate" evidence="1">
    <location>
        <position position="64"/>
    </location>
</feature>
<dbReference type="InterPro" id="IPR011006">
    <property type="entry name" value="CheY-like_superfamily"/>
</dbReference>
<evidence type="ECO:0000256" key="1">
    <source>
        <dbReference type="PROSITE-ProRule" id="PRU00169"/>
    </source>
</evidence>
<dbReference type="SUPFAM" id="SSF52172">
    <property type="entry name" value="CheY-like"/>
    <property type="match status" value="1"/>
</dbReference>
<gene>
    <name evidence="5" type="ORF">SAMN04488125_103133</name>
</gene>
<dbReference type="SMART" id="SM00471">
    <property type="entry name" value="HDc"/>
    <property type="match status" value="1"/>
</dbReference>
<proteinExistence type="predicted"/>
<dbReference type="Pfam" id="PF13487">
    <property type="entry name" value="HD_5"/>
    <property type="match status" value="1"/>
</dbReference>
<dbReference type="Pfam" id="PF00072">
    <property type="entry name" value="Response_reg"/>
    <property type="match status" value="1"/>
</dbReference>
<dbReference type="SMART" id="SM00448">
    <property type="entry name" value="REC"/>
    <property type="match status" value="1"/>
</dbReference>
<dbReference type="PROSITE" id="PS50110">
    <property type="entry name" value="RESPONSE_REGULATORY"/>
    <property type="match status" value="1"/>
</dbReference>
<dbReference type="SUPFAM" id="SSF109604">
    <property type="entry name" value="HD-domain/PDEase-like"/>
    <property type="match status" value="1"/>
</dbReference>
<keyword evidence="6" id="KW-1185">Reference proteome</keyword>
<dbReference type="Gene3D" id="1.10.3210.10">
    <property type="entry name" value="Hypothetical protein af1432"/>
    <property type="match status" value="1"/>
</dbReference>
<evidence type="ECO:0000313" key="6">
    <source>
        <dbReference type="Proteomes" id="UP000198804"/>
    </source>
</evidence>
<reference evidence="6" key="1">
    <citation type="submission" date="2016-10" db="EMBL/GenBank/DDBJ databases">
        <authorList>
            <person name="Varghese N."/>
            <person name="Submissions S."/>
        </authorList>
    </citation>
    <scope>NUCLEOTIDE SEQUENCE [LARGE SCALE GENOMIC DNA]</scope>
    <source>
        <strain evidence="6">CGMCC 1.6474</strain>
    </source>
</reference>
<dbReference type="Gene3D" id="3.40.50.2300">
    <property type="match status" value="1"/>
</dbReference>
<accession>A0A1I4BBE1</accession>
<dbReference type="PANTHER" id="PTHR45228:SF1">
    <property type="entry name" value="CYCLIC DI-GMP PHOSPHODIESTERASE TM_0186"/>
    <property type="match status" value="1"/>
</dbReference>
<organism evidence="5 6">
    <name type="scientific">Methylorubrum salsuginis</name>
    <dbReference type="NCBI Taxonomy" id="414703"/>
    <lineage>
        <taxon>Bacteria</taxon>
        <taxon>Pseudomonadati</taxon>
        <taxon>Pseudomonadota</taxon>
        <taxon>Alphaproteobacteria</taxon>
        <taxon>Hyphomicrobiales</taxon>
        <taxon>Methylobacteriaceae</taxon>
        <taxon>Methylorubrum</taxon>
    </lineage>
</organism>
<dbReference type="CDD" id="cd00077">
    <property type="entry name" value="HDc"/>
    <property type="match status" value="1"/>
</dbReference>
<dbReference type="InterPro" id="IPR001789">
    <property type="entry name" value="Sig_transdc_resp-reg_receiver"/>
</dbReference>
<sequence>MSLGIASSDTQRMRALLVDDSAASLSNLTRLIEEASALTCVPFTDPWQALDAARTQAFDLVLVDYVMPGLDGIALTRRLRELAGYEQIPIVMVTSSLDERVRIEALEAGATDFLSKSPDAAELRVRLRNMVNLSVAMRKLNDQAALLARGVEAATRRLLDREEEIIFRLSLAVEYRDNDTGGHTYRVARYSTLLAEELGLPPATCRSIFLAAPLHDVGKVAVPDAILLKAGRLDPEEFAVIREHAAIGERILGGSTSDLIRLAAEIAGAHHERWDGKGYPRGLAGRLIPLPARIVAIADVFDALTSERPYKTAMTADAAFDYIVSERGGHFDPTCVDAFLAARDRILAVRQEPQGIGDASGSSPIGLRA</sequence>
<dbReference type="PROSITE" id="PS51832">
    <property type="entry name" value="HD_GYP"/>
    <property type="match status" value="1"/>
</dbReference>
<dbReference type="GO" id="GO:0000160">
    <property type="term" value="P:phosphorelay signal transduction system"/>
    <property type="evidence" value="ECO:0007669"/>
    <property type="project" value="InterPro"/>
</dbReference>
<evidence type="ECO:0000313" key="5">
    <source>
        <dbReference type="EMBL" id="SFK66102.1"/>
    </source>
</evidence>
<dbReference type="CDD" id="cd17551">
    <property type="entry name" value="REC_RpfG-like"/>
    <property type="match status" value="1"/>
</dbReference>
<feature type="domain" description="Response regulatory" evidence="2">
    <location>
        <begin position="14"/>
        <end position="131"/>
    </location>
</feature>
<feature type="domain" description="HD-GYP" evidence="4">
    <location>
        <begin position="158"/>
        <end position="355"/>
    </location>
</feature>
<dbReference type="InterPro" id="IPR037522">
    <property type="entry name" value="HD_GYP_dom"/>
</dbReference>
<dbReference type="STRING" id="414703.SAMN04488125_103133"/>
<dbReference type="PANTHER" id="PTHR45228">
    <property type="entry name" value="CYCLIC DI-GMP PHOSPHODIESTERASE TM_0186-RELATED"/>
    <property type="match status" value="1"/>
</dbReference>
<evidence type="ECO:0000259" key="4">
    <source>
        <dbReference type="PROSITE" id="PS51832"/>
    </source>
</evidence>
<dbReference type="EMBL" id="FOSV01000003">
    <property type="protein sequence ID" value="SFK66102.1"/>
    <property type="molecule type" value="Genomic_DNA"/>
</dbReference>
<evidence type="ECO:0000259" key="2">
    <source>
        <dbReference type="PROSITE" id="PS50110"/>
    </source>
</evidence>
<dbReference type="InterPro" id="IPR006674">
    <property type="entry name" value="HD_domain"/>
</dbReference>
<dbReference type="InterPro" id="IPR052020">
    <property type="entry name" value="Cyclic_di-GMP/3'3'-cGAMP_PDE"/>
</dbReference>
<dbReference type="InterPro" id="IPR003607">
    <property type="entry name" value="HD/PDEase_dom"/>
</dbReference>
<dbReference type="Proteomes" id="UP000198804">
    <property type="component" value="Unassembled WGS sequence"/>
</dbReference>
<dbReference type="PROSITE" id="PS51831">
    <property type="entry name" value="HD"/>
    <property type="match status" value="1"/>
</dbReference>
<dbReference type="GO" id="GO:0008081">
    <property type="term" value="F:phosphoric diester hydrolase activity"/>
    <property type="evidence" value="ECO:0007669"/>
    <property type="project" value="UniProtKB-ARBA"/>
</dbReference>
<keyword evidence="1" id="KW-0597">Phosphoprotein</keyword>
<dbReference type="AlphaFoldDB" id="A0A1I4BBE1"/>
<name>A0A1I4BBE1_9HYPH</name>
<evidence type="ECO:0000259" key="3">
    <source>
        <dbReference type="PROSITE" id="PS51831"/>
    </source>
</evidence>
<feature type="domain" description="HD" evidence="3">
    <location>
        <begin position="180"/>
        <end position="304"/>
    </location>
</feature>